<reference evidence="1 2" key="1">
    <citation type="submission" date="2019-08" db="EMBL/GenBank/DDBJ databases">
        <authorList>
            <person name="Luo N."/>
        </authorList>
    </citation>
    <scope>NUCLEOTIDE SEQUENCE [LARGE SCALE GENOMIC DNA]</scope>
    <source>
        <strain evidence="1 2">NCIMB 9442</strain>
    </source>
</reference>
<sequence length="57" mass="6027">MIRHRRSAPTRHSAVMVSAFAGPMAWLAALTLALGLLAFGLAPARAGTADAGWRIRL</sequence>
<accession>A0ABS0J2T4</accession>
<keyword evidence="1" id="KW-0966">Cell projection</keyword>
<dbReference type="Proteomes" id="UP001194469">
    <property type="component" value="Unassembled WGS sequence"/>
</dbReference>
<protein>
    <submittedName>
        <fullName evidence="1">Flagella basal body P-ring formation protein FlgA</fullName>
    </submittedName>
</protein>
<evidence type="ECO:0000313" key="2">
    <source>
        <dbReference type="Proteomes" id="UP001194469"/>
    </source>
</evidence>
<feature type="non-terminal residue" evidence="1">
    <location>
        <position position="57"/>
    </location>
</feature>
<dbReference type="EMBL" id="VRYY01000156">
    <property type="protein sequence ID" value="MBG3876739.1"/>
    <property type="molecule type" value="Genomic_DNA"/>
</dbReference>
<name>A0ABS0J2T4_9BACT</name>
<evidence type="ECO:0000313" key="1">
    <source>
        <dbReference type="EMBL" id="MBG3876739.1"/>
    </source>
</evidence>
<organism evidence="1 2">
    <name type="scientific">Nitratidesulfovibrio oxamicus</name>
    <dbReference type="NCBI Taxonomy" id="32016"/>
    <lineage>
        <taxon>Bacteria</taxon>
        <taxon>Pseudomonadati</taxon>
        <taxon>Thermodesulfobacteriota</taxon>
        <taxon>Desulfovibrionia</taxon>
        <taxon>Desulfovibrionales</taxon>
        <taxon>Desulfovibrionaceae</taxon>
        <taxon>Nitratidesulfovibrio</taxon>
    </lineage>
</organism>
<keyword evidence="1" id="KW-0282">Flagellum</keyword>
<keyword evidence="2" id="KW-1185">Reference proteome</keyword>
<comment type="caution">
    <text evidence="1">The sequence shown here is derived from an EMBL/GenBank/DDBJ whole genome shotgun (WGS) entry which is preliminary data.</text>
</comment>
<proteinExistence type="predicted"/>
<keyword evidence="1" id="KW-0969">Cilium</keyword>
<gene>
    <name evidence="1" type="ORF">FVW20_06780</name>
</gene>